<reference evidence="12 13" key="1">
    <citation type="journal article" date="2015" name="Genome Biol.">
        <title>Comparative genomics of Steinernema reveals deeply conserved gene regulatory networks.</title>
        <authorList>
            <person name="Dillman A.R."/>
            <person name="Macchietto M."/>
            <person name="Porter C.F."/>
            <person name="Rogers A."/>
            <person name="Williams B."/>
            <person name="Antoshechkin I."/>
            <person name="Lee M.M."/>
            <person name="Goodwin Z."/>
            <person name="Lu X."/>
            <person name="Lewis E.E."/>
            <person name="Goodrich-Blair H."/>
            <person name="Stock S.P."/>
            <person name="Adams B.J."/>
            <person name="Sternberg P.W."/>
            <person name="Mortazavi A."/>
        </authorList>
    </citation>
    <scope>NUCLEOTIDE SEQUENCE [LARGE SCALE GENOMIC DNA]</scope>
    <source>
        <strain evidence="12 13">ALL</strain>
    </source>
</reference>
<dbReference type="AlphaFoldDB" id="A0A4U5ML16"/>
<evidence type="ECO:0000313" key="13">
    <source>
        <dbReference type="Proteomes" id="UP000298663"/>
    </source>
</evidence>
<dbReference type="Proteomes" id="UP000298663">
    <property type="component" value="Unassembled WGS sequence"/>
</dbReference>
<sequence length="229" mass="26288">MDTLESSELETTFLGNKTLKGPQLDTTTGSNDTLGSLQSSAFQSTFDADGFRVPRRVFQCNKCDKYYANFPALRQHYMSHKNFKTHKCPECGKGFRSPSHLAEHKNVHLPEPPMPFECKECGKKFRIKGNYNKHLAKQHAGETPRKRRRVEPPESEVDDVVRLNPDPVITYTKQSYGQISKELGNLRKTPEKWHAMIKTEEIMAHMKEQVQLKLNADKTLEGRLELLEV</sequence>
<gene>
    <name evidence="12" type="ORF">L596_021925</name>
</gene>
<keyword evidence="3" id="KW-0677">Repeat</keyword>
<feature type="region of interest" description="Disordered" evidence="10">
    <location>
        <begin position="136"/>
        <end position="157"/>
    </location>
</feature>
<name>A0A4U5ML16_STECR</name>
<proteinExistence type="predicted"/>
<reference evidence="12 13" key="2">
    <citation type="journal article" date="2019" name="G3 (Bethesda)">
        <title>Hybrid Assembly of the Genome of the Entomopathogenic Nematode Steinernema carpocapsae Identifies the X-Chromosome.</title>
        <authorList>
            <person name="Serra L."/>
            <person name="Macchietto M."/>
            <person name="Macias-Munoz A."/>
            <person name="McGill C.J."/>
            <person name="Rodriguez I.M."/>
            <person name="Rodriguez B."/>
            <person name="Murad R."/>
            <person name="Mortazavi A."/>
        </authorList>
    </citation>
    <scope>NUCLEOTIDE SEQUENCE [LARGE SCALE GENOMIC DNA]</scope>
    <source>
        <strain evidence="12 13">ALL</strain>
    </source>
</reference>
<dbReference type="PROSITE" id="PS00028">
    <property type="entry name" value="ZINC_FINGER_C2H2_1"/>
    <property type="match status" value="3"/>
</dbReference>
<evidence type="ECO:0000256" key="7">
    <source>
        <dbReference type="ARBA" id="ARBA00023163"/>
    </source>
</evidence>
<accession>A0A4U5ML16</accession>
<evidence type="ECO:0000256" key="10">
    <source>
        <dbReference type="SAM" id="MobiDB-lite"/>
    </source>
</evidence>
<evidence type="ECO:0000256" key="6">
    <source>
        <dbReference type="ARBA" id="ARBA00023015"/>
    </source>
</evidence>
<comment type="subcellular location">
    <subcellularLocation>
        <location evidence="1">Nucleus</location>
    </subcellularLocation>
</comment>
<evidence type="ECO:0000313" key="12">
    <source>
        <dbReference type="EMBL" id="TKR69823.1"/>
    </source>
</evidence>
<evidence type="ECO:0000256" key="1">
    <source>
        <dbReference type="ARBA" id="ARBA00004123"/>
    </source>
</evidence>
<dbReference type="SMART" id="SM00355">
    <property type="entry name" value="ZnF_C2H2"/>
    <property type="match status" value="3"/>
</dbReference>
<dbReference type="STRING" id="34508.A0A4U5ML16"/>
<evidence type="ECO:0000259" key="11">
    <source>
        <dbReference type="PROSITE" id="PS50157"/>
    </source>
</evidence>
<keyword evidence="7" id="KW-0804">Transcription</keyword>
<dbReference type="InterPro" id="IPR036236">
    <property type="entry name" value="Znf_C2H2_sf"/>
</dbReference>
<dbReference type="FunFam" id="3.30.160.60:FF:000340">
    <property type="entry name" value="zinc finger protein 473 isoform X1"/>
    <property type="match status" value="1"/>
</dbReference>
<dbReference type="GO" id="GO:0003677">
    <property type="term" value="F:DNA binding"/>
    <property type="evidence" value="ECO:0007669"/>
    <property type="project" value="UniProtKB-KW"/>
</dbReference>
<dbReference type="Gene3D" id="3.30.160.60">
    <property type="entry name" value="Classic Zinc Finger"/>
    <property type="match status" value="2"/>
</dbReference>
<feature type="domain" description="C2H2-type" evidence="11">
    <location>
        <begin position="86"/>
        <end position="113"/>
    </location>
</feature>
<evidence type="ECO:0000256" key="5">
    <source>
        <dbReference type="ARBA" id="ARBA00022833"/>
    </source>
</evidence>
<evidence type="ECO:0000256" key="8">
    <source>
        <dbReference type="ARBA" id="ARBA00023242"/>
    </source>
</evidence>
<keyword evidence="13" id="KW-1185">Reference proteome</keyword>
<keyword evidence="5" id="KW-0862">Zinc</keyword>
<keyword evidence="2" id="KW-0479">Metal-binding</keyword>
<evidence type="ECO:0000256" key="2">
    <source>
        <dbReference type="ARBA" id="ARBA00022723"/>
    </source>
</evidence>
<dbReference type="Pfam" id="PF00096">
    <property type="entry name" value="zf-C2H2"/>
    <property type="match status" value="3"/>
</dbReference>
<evidence type="ECO:0000256" key="3">
    <source>
        <dbReference type="ARBA" id="ARBA00022737"/>
    </source>
</evidence>
<dbReference type="GO" id="GO:0008270">
    <property type="term" value="F:zinc ion binding"/>
    <property type="evidence" value="ECO:0007669"/>
    <property type="project" value="UniProtKB-KW"/>
</dbReference>
<dbReference type="GO" id="GO:0005634">
    <property type="term" value="C:nucleus"/>
    <property type="evidence" value="ECO:0007669"/>
    <property type="project" value="UniProtKB-SubCell"/>
</dbReference>
<feature type="domain" description="C2H2-type" evidence="11">
    <location>
        <begin position="58"/>
        <end position="85"/>
    </location>
</feature>
<keyword evidence="8" id="KW-0539">Nucleus</keyword>
<dbReference type="PANTHER" id="PTHR24394:SF48">
    <property type="entry name" value="ZINC FINGER PROTEIN 771"/>
    <property type="match status" value="1"/>
</dbReference>
<evidence type="ECO:0000256" key="9">
    <source>
        <dbReference type="PROSITE-ProRule" id="PRU00042"/>
    </source>
</evidence>
<dbReference type="GO" id="GO:0000981">
    <property type="term" value="F:DNA-binding transcription factor activity, RNA polymerase II-specific"/>
    <property type="evidence" value="ECO:0007669"/>
    <property type="project" value="TreeGrafter"/>
</dbReference>
<comment type="caution">
    <text evidence="12">The sequence shown here is derived from an EMBL/GenBank/DDBJ whole genome shotgun (WGS) entry which is preliminary data.</text>
</comment>
<dbReference type="SUPFAM" id="SSF57667">
    <property type="entry name" value="beta-beta-alpha zinc fingers"/>
    <property type="match status" value="2"/>
</dbReference>
<dbReference type="PROSITE" id="PS50157">
    <property type="entry name" value="ZINC_FINGER_C2H2_2"/>
    <property type="match status" value="3"/>
</dbReference>
<organism evidence="12 13">
    <name type="scientific">Steinernema carpocapsae</name>
    <name type="common">Entomopathogenic nematode</name>
    <dbReference type="NCBI Taxonomy" id="34508"/>
    <lineage>
        <taxon>Eukaryota</taxon>
        <taxon>Metazoa</taxon>
        <taxon>Ecdysozoa</taxon>
        <taxon>Nematoda</taxon>
        <taxon>Chromadorea</taxon>
        <taxon>Rhabditida</taxon>
        <taxon>Tylenchina</taxon>
        <taxon>Panagrolaimomorpha</taxon>
        <taxon>Strongyloidoidea</taxon>
        <taxon>Steinernematidae</taxon>
        <taxon>Steinernema</taxon>
    </lineage>
</organism>
<dbReference type="InterPro" id="IPR013087">
    <property type="entry name" value="Znf_C2H2_type"/>
</dbReference>
<evidence type="ECO:0000256" key="4">
    <source>
        <dbReference type="ARBA" id="ARBA00022771"/>
    </source>
</evidence>
<dbReference type="OrthoDB" id="40579at2759"/>
<dbReference type="FunFam" id="3.30.160.60:FF:000100">
    <property type="entry name" value="Zinc finger 45-like"/>
    <property type="match status" value="1"/>
</dbReference>
<keyword evidence="6" id="KW-0805">Transcription regulation</keyword>
<dbReference type="EMBL" id="AZBU02000007">
    <property type="protein sequence ID" value="TKR69823.1"/>
    <property type="molecule type" value="Genomic_DNA"/>
</dbReference>
<feature type="domain" description="C2H2-type" evidence="11">
    <location>
        <begin position="116"/>
        <end position="144"/>
    </location>
</feature>
<protein>
    <recommendedName>
        <fullName evidence="11">C2H2-type domain-containing protein</fullName>
    </recommendedName>
</protein>
<dbReference type="PANTHER" id="PTHR24394">
    <property type="entry name" value="ZINC FINGER PROTEIN"/>
    <property type="match status" value="1"/>
</dbReference>
<keyword evidence="4 9" id="KW-0863">Zinc-finger</keyword>